<evidence type="ECO:0000313" key="1">
    <source>
        <dbReference type="EMBL" id="PON51858.1"/>
    </source>
</evidence>
<accession>A0A2P5BSU1</accession>
<organism evidence="1 2">
    <name type="scientific">Parasponia andersonii</name>
    <name type="common">Sponia andersonii</name>
    <dbReference type="NCBI Taxonomy" id="3476"/>
    <lineage>
        <taxon>Eukaryota</taxon>
        <taxon>Viridiplantae</taxon>
        <taxon>Streptophyta</taxon>
        <taxon>Embryophyta</taxon>
        <taxon>Tracheophyta</taxon>
        <taxon>Spermatophyta</taxon>
        <taxon>Magnoliopsida</taxon>
        <taxon>eudicotyledons</taxon>
        <taxon>Gunneridae</taxon>
        <taxon>Pentapetalae</taxon>
        <taxon>rosids</taxon>
        <taxon>fabids</taxon>
        <taxon>Rosales</taxon>
        <taxon>Cannabaceae</taxon>
        <taxon>Parasponia</taxon>
    </lineage>
</organism>
<sequence length="69" mass="7775">MAHTELLAFYFHFCGPEPVVIDEIVENILDLLNGSSSIGTIDENLVGMDSRTEKMFSYLEMEMSNDGRT</sequence>
<evidence type="ECO:0000313" key="2">
    <source>
        <dbReference type="Proteomes" id="UP000237105"/>
    </source>
</evidence>
<feature type="non-terminal residue" evidence="1">
    <location>
        <position position="69"/>
    </location>
</feature>
<dbReference type="EMBL" id="JXTB01000227">
    <property type="protein sequence ID" value="PON51858.1"/>
    <property type="molecule type" value="Genomic_DNA"/>
</dbReference>
<comment type="caution">
    <text evidence="1">The sequence shown here is derived from an EMBL/GenBank/DDBJ whole genome shotgun (WGS) entry which is preliminary data.</text>
</comment>
<proteinExistence type="predicted"/>
<keyword evidence="2" id="KW-1185">Reference proteome</keyword>
<dbReference type="Proteomes" id="UP000237105">
    <property type="component" value="Unassembled WGS sequence"/>
</dbReference>
<dbReference type="AlphaFoldDB" id="A0A2P5BSU1"/>
<protein>
    <submittedName>
        <fullName evidence="1">Uncharacterized protein</fullName>
    </submittedName>
</protein>
<reference evidence="2" key="1">
    <citation type="submission" date="2016-06" db="EMBL/GenBank/DDBJ databases">
        <title>Parallel loss of symbiosis genes in relatives of nitrogen-fixing non-legume Parasponia.</title>
        <authorList>
            <person name="Van Velzen R."/>
            <person name="Holmer R."/>
            <person name="Bu F."/>
            <person name="Rutten L."/>
            <person name="Van Zeijl A."/>
            <person name="Liu W."/>
            <person name="Santuari L."/>
            <person name="Cao Q."/>
            <person name="Sharma T."/>
            <person name="Shen D."/>
            <person name="Roswanjaya Y."/>
            <person name="Wardhani T."/>
            <person name="Kalhor M.S."/>
            <person name="Jansen J."/>
            <person name="Van den Hoogen J."/>
            <person name="Gungor B."/>
            <person name="Hartog M."/>
            <person name="Hontelez J."/>
            <person name="Verver J."/>
            <person name="Yang W.-C."/>
            <person name="Schijlen E."/>
            <person name="Repin R."/>
            <person name="Schilthuizen M."/>
            <person name="Schranz E."/>
            <person name="Heidstra R."/>
            <person name="Miyata K."/>
            <person name="Fedorova E."/>
            <person name="Kohlen W."/>
            <person name="Bisseling T."/>
            <person name="Smit S."/>
            <person name="Geurts R."/>
        </authorList>
    </citation>
    <scope>NUCLEOTIDE SEQUENCE [LARGE SCALE GENOMIC DNA]</scope>
    <source>
        <strain evidence="2">cv. WU1-14</strain>
    </source>
</reference>
<name>A0A2P5BSU1_PARAD</name>
<gene>
    <name evidence="1" type="ORF">PanWU01x14_212710</name>
</gene>